<dbReference type="InterPro" id="IPR025874">
    <property type="entry name" value="DZR"/>
</dbReference>
<evidence type="ECO:0000313" key="3">
    <source>
        <dbReference type="Proteomes" id="UP001595693"/>
    </source>
</evidence>
<dbReference type="RefSeq" id="WP_233250418.1">
    <property type="nucleotide sequence ID" value="NZ_JAMXAX010000145.1"/>
</dbReference>
<dbReference type="EMBL" id="JBHSAJ010000025">
    <property type="protein sequence ID" value="MFC3934845.1"/>
    <property type="molecule type" value="Genomic_DNA"/>
</dbReference>
<sequence length="66" mass="6301">MPPGNYGAPPAPPGAACAKCGTFVTAGTRFCPQCGVAQTATKCAACSADVPPAAKFCPGCGKPAAS</sequence>
<dbReference type="Proteomes" id="UP001595693">
    <property type="component" value="Unassembled WGS sequence"/>
</dbReference>
<comment type="caution">
    <text evidence="2">The sequence shown here is derived from an EMBL/GenBank/DDBJ whole genome shotgun (WGS) entry which is preliminary data.</text>
</comment>
<dbReference type="Pfam" id="PF12773">
    <property type="entry name" value="DZR"/>
    <property type="match status" value="1"/>
</dbReference>
<feature type="domain" description="DZANK-type" evidence="1">
    <location>
        <begin position="17"/>
        <end position="61"/>
    </location>
</feature>
<evidence type="ECO:0000259" key="1">
    <source>
        <dbReference type="Pfam" id="PF12773"/>
    </source>
</evidence>
<gene>
    <name evidence="2" type="ORF">ACFOW3_09415</name>
</gene>
<evidence type="ECO:0000313" key="2">
    <source>
        <dbReference type="EMBL" id="MFC3934845.1"/>
    </source>
</evidence>
<proteinExistence type="predicted"/>
<organism evidence="2 3">
    <name type="scientific">Acidovorax facilis</name>
    <dbReference type="NCBI Taxonomy" id="12917"/>
    <lineage>
        <taxon>Bacteria</taxon>
        <taxon>Pseudomonadati</taxon>
        <taxon>Pseudomonadota</taxon>
        <taxon>Betaproteobacteria</taxon>
        <taxon>Burkholderiales</taxon>
        <taxon>Comamonadaceae</taxon>
        <taxon>Acidovorax</taxon>
    </lineage>
</organism>
<reference evidence="3" key="1">
    <citation type="journal article" date="2019" name="Int. J. Syst. Evol. Microbiol.">
        <title>The Global Catalogue of Microorganisms (GCM) 10K type strain sequencing project: providing services to taxonomists for standard genome sequencing and annotation.</title>
        <authorList>
            <consortium name="The Broad Institute Genomics Platform"/>
            <consortium name="The Broad Institute Genome Sequencing Center for Infectious Disease"/>
            <person name="Wu L."/>
            <person name="Ma J."/>
        </authorList>
    </citation>
    <scope>NUCLEOTIDE SEQUENCE [LARGE SCALE GENOMIC DNA]</scope>
    <source>
        <strain evidence="3">CCUG 2113</strain>
    </source>
</reference>
<accession>A0ABV8D8I3</accession>
<name>A0ABV8D8I3_9BURK</name>
<keyword evidence="3" id="KW-1185">Reference proteome</keyword>
<protein>
    <submittedName>
        <fullName evidence="2">Zinc ribbon domain-containing protein</fullName>
    </submittedName>
</protein>